<evidence type="ECO:0000313" key="2">
    <source>
        <dbReference type="WBParaSite" id="RSKR_0000270500.1"/>
    </source>
</evidence>
<protein>
    <submittedName>
        <fullName evidence="2">USP domain-containing protein</fullName>
    </submittedName>
</protein>
<name>A0AC35TNZ5_9BILA</name>
<dbReference type="WBParaSite" id="RSKR_0000270500.1">
    <property type="protein sequence ID" value="RSKR_0000270500.1"/>
    <property type="gene ID" value="RSKR_0000270500"/>
</dbReference>
<dbReference type="Proteomes" id="UP000095286">
    <property type="component" value="Unplaced"/>
</dbReference>
<accession>A0AC35TNZ5</accession>
<evidence type="ECO:0000313" key="1">
    <source>
        <dbReference type="Proteomes" id="UP000095286"/>
    </source>
</evidence>
<reference evidence="2" key="1">
    <citation type="submission" date="2016-11" db="UniProtKB">
        <authorList>
            <consortium name="WormBaseParasite"/>
        </authorList>
    </citation>
    <scope>IDENTIFICATION</scope>
    <source>
        <strain evidence="2">KR3021</strain>
    </source>
</reference>
<proteinExistence type="predicted"/>
<sequence>MPVSNTYDGLSGHTNNQIAKEKKVASHGSLLTKSNGEDRSFVKMMGKGFEKIKAKTTPAPGPVETRVFDSNSGSYCSHNRPGSFAPNDRFVFVDVNKQVHRGLVKYTGIFPQSHLENYIGVEFDEPIGKGDGICSGKQMFNSKDNHAGLIHASMCKKELEYERDLKEVVKTSHNIDQIRLSPKIDKGETVMINHLGYNFIGRVITHFYNSSNINSKWVVCQLLNAKVPENWKKLDNKDRPFCPDSAIHMLEAKPDQCTIVPLDCISPYIEVLTNGNSSMKAEPITSLPSYSANNLSYAPNNSNYGSNYLPPSYADSQRSTPQVQSYNGNGHLKNFGSIDSGIEDRPAMPCRDFDALYGKMKGIQGHNNSCYLDATLYTMFLQSNIFDDLILNKKRDADDIPEFEEAQRILKSEIVYPLRKFHFVRADHVLKLRILLGKVLNDQVGMTSDEKDPEEFMTALFEKVFKVKPLLRLQNMSDNKAHDTYLCPLIADDAWTPRQLQLMNLQYLFDRSMYSSSVEFANIPKVLIVQLPRSAEQKVFDRILPTMTLDISSFLHNTVRPCGFCRKAPAKLKCNECFLTKESYMKDVTFCQNCFDKCHTDNEAHRHVPTIINSNSGQSPSNVLLKLSGVLCIETSHYVTFVNCNVNSATPETDKFVFFDSMADREGTTDGYNIPKVEPIPDVAKWLTADGACRLSSIIQDYGTLSDKSPEYHPKIKRLLNDCYICIYQYVDELNYNDANCMYGRTTSRV</sequence>
<organism evidence="1 2">
    <name type="scientific">Rhabditophanes sp. KR3021</name>
    <dbReference type="NCBI Taxonomy" id="114890"/>
    <lineage>
        <taxon>Eukaryota</taxon>
        <taxon>Metazoa</taxon>
        <taxon>Ecdysozoa</taxon>
        <taxon>Nematoda</taxon>
        <taxon>Chromadorea</taxon>
        <taxon>Rhabditida</taxon>
        <taxon>Tylenchina</taxon>
        <taxon>Panagrolaimomorpha</taxon>
        <taxon>Strongyloidoidea</taxon>
        <taxon>Alloionematidae</taxon>
        <taxon>Rhabditophanes</taxon>
    </lineage>
</organism>